<keyword evidence="2" id="KW-1185">Reference proteome</keyword>
<dbReference type="EMBL" id="JAPDNS010000001">
    <property type="protein sequence ID" value="MCW3484992.1"/>
    <property type="molecule type" value="Genomic_DNA"/>
</dbReference>
<evidence type="ECO:0000313" key="2">
    <source>
        <dbReference type="Proteomes" id="UP001207742"/>
    </source>
</evidence>
<dbReference type="Proteomes" id="UP001207742">
    <property type="component" value="Unassembled WGS sequence"/>
</dbReference>
<dbReference type="RefSeq" id="WP_264730941.1">
    <property type="nucleotide sequence ID" value="NZ_JAPDNR010000001.1"/>
</dbReference>
<comment type="caution">
    <text evidence="1">The sequence shown here is derived from an EMBL/GenBank/DDBJ whole genome shotgun (WGS) entry which is preliminary data.</text>
</comment>
<reference evidence="1 2" key="1">
    <citation type="submission" date="2022-10" db="EMBL/GenBank/DDBJ databases">
        <title>Chitinophaga nivalis PC15 sp. nov., isolated from Pyeongchang county, South Korea.</title>
        <authorList>
            <person name="Trinh H.N."/>
        </authorList>
    </citation>
    <scope>NUCLEOTIDE SEQUENCE [LARGE SCALE GENOMIC DNA]</scope>
    <source>
        <strain evidence="1 2">PC14</strain>
    </source>
</reference>
<protein>
    <recommendedName>
        <fullName evidence="3">UDP-glucuronosyltransferase</fullName>
    </recommendedName>
</protein>
<accession>A0ABT3ILZ4</accession>
<proteinExistence type="predicted"/>
<evidence type="ECO:0008006" key="3">
    <source>
        <dbReference type="Google" id="ProtNLM"/>
    </source>
</evidence>
<evidence type="ECO:0000313" key="1">
    <source>
        <dbReference type="EMBL" id="MCW3484992.1"/>
    </source>
</evidence>
<name>A0ABT3ILZ4_9BACT</name>
<gene>
    <name evidence="1" type="ORF">OL497_13870</name>
</gene>
<organism evidence="1 2">
    <name type="scientific">Chitinophaga nivalis</name>
    <dbReference type="NCBI Taxonomy" id="2991709"/>
    <lineage>
        <taxon>Bacteria</taxon>
        <taxon>Pseudomonadati</taxon>
        <taxon>Bacteroidota</taxon>
        <taxon>Chitinophagia</taxon>
        <taxon>Chitinophagales</taxon>
        <taxon>Chitinophagaceae</taxon>
        <taxon>Chitinophaga</taxon>
    </lineage>
</organism>
<sequence length="363" mass="40975">MPEHSREPGEVTILSSRLGFGQYIPSLLLKNRLIKAGIPATLLFVEDYFTEEKRATFDKTRKAFNGNPHLARVAAKLDFNNTHLFSPVARQQLIDQWQLEARREFICFSGYWADILEGYATVMPIVVTGIIMDAKASPVWQPIMHTKKYPRELYRFFDVEKTEINYTLQLTADLPEIAWQKRTRQVIAHGGGWGVFEPAEIAAIPDLYQKICIINTTSAAASGNIHYYLNVMPEAETAVFPGLKKIHTENLLYCNNYHVSLELMADARAIISKPGGMTLVDSLITATPVIFLEGIGVHESANQSLWISMGLGMKWTTWKAQGFPLAALTTMHENLVAVNQHKKDLFCQLIAQYKQNLIDHLNP</sequence>